<name>M1Z1D4_NITG3</name>
<dbReference type="OrthoDB" id="9812702at2"/>
<dbReference type="FunCoup" id="M1Z1D4">
    <property type="interactions" value="483"/>
</dbReference>
<keyword evidence="3 6" id="KW-0687">Ribonucleoprotein</keyword>
<evidence type="ECO:0000256" key="1">
    <source>
        <dbReference type="ARBA" id="ARBA00009512"/>
    </source>
</evidence>
<dbReference type="InterPro" id="IPR014717">
    <property type="entry name" value="Transl_elong_EF1B/ribsomal_bS6"/>
</dbReference>
<evidence type="ECO:0000256" key="6">
    <source>
        <dbReference type="HAMAP-Rule" id="MF_00360"/>
    </source>
</evidence>
<dbReference type="PANTHER" id="PTHR21011:SF1">
    <property type="entry name" value="SMALL RIBOSOMAL SUBUNIT PROTEIN BS6M"/>
    <property type="match status" value="1"/>
</dbReference>
<sequence length="135" mass="15202">MRSYQSVLILKPDLDEGNVDQAVEKITALIQKHSGEVLRLEKWGKKRLAYKVKKNKFGYYLNIYHTCGAGEIPALEKEYKLMDVLIKFLVIVLDEKELERAMSRGTESGEEGEESKASDGEGEKEAKKEPVPAAS</sequence>
<evidence type="ECO:0000256" key="7">
    <source>
        <dbReference type="SAM" id="MobiDB-lite"/>
    </source>
</evidence>
<protein>
    <recommendedName>
        <fullName evidence="5 6">Small ribosomal subunit protein bS6</fullName>
    </recommendedName>
</protein>
<evidence type="ECO:0000256" key="2">
    <source>
        <dbReference type="ARBA" id="ARBA00022980"/>
    </source>
</evidence>
<comment type="similarity">
    <text evidence="1 6">Belongs to the bacterial ribosomal protein bS6 family.</text>
</comment>
<dbReference type="InterPro" id="IPR035980">
    <property type="entry name" value="Ribosomal_bS6_sf"/>
</dbReference>
<dbReference type="NCBIfam" id="TIGR00166">
    <property type="entry name" value="S6"/>
    <property type="match status" value="1"/>
</dbReference>
<feature type="region of interest" description="Disordered" evidence="7">
    <location>
        <begin position="101"/>
        <end position="135"/>
    </location>
</feature>
<keyword evidence="9" id="KW-1185">Reference proteome</keyword>
<dbReference type="InParanoid" id="M1Z1D4"/>
<dbReference type="SUPFAM" id="SSF54995">
    <property type="entry name" value="Ribosomal protein S6"/>
    <property type="match status" value="1"/>
</dbReference>
<dbReference type="RefSeq" id="WP_005009856.1">
    <property type="nucleotide sequence ID" value="NZ_HG422173.1"/>
</dbReference>
<dbReference type="AlphaFoldDB" id="M1Z1D4"/>
<dbReference type="GO" id="GO:0003735">
    <property type="term" value="F:structural constituent of ribosome"/>
    <property type="evidence" value="ECO:0007669"/>
    <property type="project" value="InterPro"/>
</dbReference>
<dbReference type="GO" id="GO:1990904">
    <property type="term" value="C:ribonucleoprotein complex"/>
    <property type="evidence" value="ECO:0007669"/>
    <property type="project" value="UniProtKB-KW"/>
</dbReference>
<reference evidence="8 9" key="1">
    <citation type="journal article" date="2013" name="Front. Microbiol.">
        <title>The genome of Nitrospina gracilis illuminates the metabolism and evolution of the major marine nitrite oxidizer.</title>
        <authorList>
            <person name="Luecker S."/>
            <person name="Nowka B."/>
            <person name="Rattei T."/>
            <person name="Spieck E."/>
            <person name="and Daims H."/>
        </authorList>
    </citation>
    <scope>NUCLEOTIDE SEQUENCE [LARGE SCALE GENOMIC DNA]</scope>
    <source>
        <strain evidence="8 9">3/211</strain>
    </source>
</reference>
<feature type="compositionally biased region" description="Basic and acidic residues" evidence="7">
    <location>
        <begin position="114"/>
        <end position="135"/>
    </location>
</feature>
<dbReference type="GO" id="GO:0005840">
    <property type="term" value="C:ribosome"/>
    <property type="evidence" value="ECO:0007669"/>
    <property type="project" value="UniProtKB-KW"/>
</dbReference>
<evidence type="ECO:0000313" key="9">
    <source>
        <dbReference type="Proteomes" id="UP000011704"/>
    </source>
</evidence>
<dbReference type="HOGENOM" id="CLU_113441_4_0_0"/>
<dbReference type="PANTHER" id="PTHR21011">
    <property type="entry name" value="MITOCHONDRIAL 28S RIBOSOMAL PROTEIN S6"/>
    <property type="match status" value="1"/>
</dbReference>
<organism evidence="8 9">
    <name type="scientific">Nitrospina gracilis (strain 3/211)</name>
    <dbReference type="NCBI Taxonomy" id="1266370"/>
    <lineage>
        <taxon>Bacteria</taxon>
        <taxon>Pseudomonadati</taxon>
        <taxon>Nitrospinota/Tectimicrobiota group</taxon>
        <taxon>Nitrospinota</taxon>
        <taxon>Nitrospinia</taxon>
        <taxon>Nitrospinales</taxon>
        <taxon>Nitrospinaceae</taxon>
        <taxon>Nitrospina</taxon>
    </lineage>
</organism>
<proteinExistence type="inferred from homology"/>
<dbReference type="Proteomes" id="UP000011704">
    <property type="component" value="Unassembled WGS sequence"/>
</dbReference>
<comment type="caution">
    <text evidence="8">The sequence shown here is derived from an EMBL/GenBank/DDBJ whole genome shotgun (WGS) entry which is preliminary data.</text>
</comment>
<dbReference type="EMBL" id="CAQJ01000069">
    <property type="protein sequence ID" value="CCQ91315.1"/>
    <property type="molecule type" value="Genomic_DNA"/>
</dbReference>
<dbReference type="GO" id="GO:0005737">
    <property type="term" value="C:cytoplasm"/>
    <property type="evidence" value="ECO:0007669"/>
    <property type="project" value="UniProtKB-ARBA"/>
</dbReference>
<dbReference type="STRING" id="1266370.NITGR_620012"/>
<dbReference type="GO" id="GO:0070181">
    <property type="term" value="F:small ribosomal subunit rRNA binding"/>
    <property type="evidence" value="ECO:0007669"/>
    <property type="project" value="TreeGrafter"/>
</dbReference>
<dbReference type="InterPro" id="IPR000529">
    <property type="entry name" value="Ribosomal_bS6"/>
</dbReference>
<comment type="function">
    <text evidence="4 6">Binds together with bS18 to 16S ribosomal RNA.</text>
</comment>
<keyword evidence="6" id="KW-0699">rRNA-binding</keyword>
<dbReference type="InterPro" id="IPR020814">
    <property type="entry name" value="Ribosomal_S6_plastid/chlpt"/>
</dbReference>
<evidence type="ECO:0000256" key="5">
    <source>
        <dbReference type="ARBA" id="ARBA00035294"/>
    </source>
</evidence>
<gene>
    <name evidence="6" type="primary">rpsF</name>
    <name evidence="8" type="ORF">NITGR_620012</name>
</gene>
<accession>M1Z1D4</accession>
<keyword evidence="6" id="KW-0694">RNA-binding</keyword>
<dbReference type="HAMAP" id="MF_00360">
    <property type="entry name" value="Ribosomal_bS6"/>
    <property type="match status" value="1"/>
</dbReference>
<dbReference type="Pfam" id="PF01250">
    <property type="entry name" value="Ribosomal_S6"/>
    <property type="match status" value="1"/>
</dbReference>
<dbReference type="CDD" id="cd00473">
    <property type="entry name" value="bS6"/>
    <property type="match status" value="1"/>
</dbReference>
<evidence type="ECO:0000256" key="3">
    <source>
        <dbReference type="ARBA" id="ARBA00023274"/>
    </source>
</evidence>
<evidence type="ECO:0000313" key="8">
    <source>
        <dbReference type="EMBL" id="CCQ91315.1"/>
    </source>
</evidence>
<evidence type="ECO:0000256" key="4">
    <source>
        <dbReference type="ARBA" id="ARBA00035104"/>
    </source>
</evidence>
<keyword evidence="2 6" id="KW-0689">Ribosomal protein</keyword>
<dbReference type="Gene3D" id="3.30.70.60">
    <property type="match status" value="1"/>
</dbReference>
<dbReference type="GO" id="GO:0006412">
    <property type="term" value="P:translation"/>
    <property type="evidence" value="ECO:0007669"/>
    <property type="project" value="UniProtKB-UniRule"/>
</dbReference>